<accession>A0A7W7WJ40</accession>
<dbReference type="EMBL" id="JACHJR010000001">
    <property type="protein sequence ID" value="MBB4949452.1"/>
    <property type="molecule type" value="Genomic_DNA"/>
</dbReference>
<dbReference type="Proteomes" id="UP000573327">
    <property type="component" value="Unassembled WGS sequence"/>
</dbReference>
<sequence length="91" mass="9723">MAAQFDTVGPFTIYSPAGAETNIGWLISLGSEFLPGTYDNRDAALLAIGLACAGDPTLQLSRLRRHVSTVNGHRITVEDIINYSAIKAETS</sequence>
<dbReference type="RefSeq" id="WP_184919804.1">
    <property type="nucleotide sequence ID" value="NZ_JACHJR010000001.1"/>
</dbReference>
<evidence type="ECO:0000313" key="2">
    <source>
        <dbReference type="Proteomes" id="UP000573327"/>
    </source>
</evidence>
<keyword evidence="2" id="KW-1185">Reference proteome</keyword>
<name>A0A7W7WJ40_9ACTN</name>
<proteinExistence type="predicted"/>
<protein>
    <submittedName>
        <fullName evidence="1">Uncharacterized protein</fullName>
    </submittedName>
</protein>
<organism evidence="1 2">
    <name type="scientific">Kitasatospora gansuensis</name>
    <dbReference type="NCBI Taxonomy" id="258050"/>
    <lineage>
        <taxon>Bacteria</taxon>
        <taxon>Bacillati</taxon>
        <taxon>Actinomycetota</taxon>
        <taxon>Actinomycetes</taxon>
        <taxon>Kitasatosporales</taxon>
        <taxon>Streptomycetaceae</taxon>
        <taxon>Kitasatospora</taxon>
    </lineage>
</organism>
<evidence type="ECO:0000313" key="1">
    <source>
        <dbReference type="EMBL" id="MBB4949452.1"/>
    </source>
</evidence>
<reference evidence="1 2" key="1">
    <citation type="submission" date="2020-08" db="EMBL/GenBank/DDBJ databases">
        <title>Sequencing the genomes of 1000 actinobacteria strains.</title>
        <authorList>
            <person name="Klenk H.-P."/>
        </authorList>
    </citation>
    <scope>NUCLEOTIDE SEQUENCE [LARGE SCALE GENOMIC DNA]</scope>
    <source>
        <strain evidence="1 2">DSM 44786</strain>
    </source>
</reference>
<gene>
    <name evidence="1" type="ORF">F4556_004987</name>
</gene>
<dbReference type="AlphaFoldDB" id="A0A7W7WJ40"/>
<comment type="caution">
    <text evidence="1">The sequence shown here is derived from an EMBL/GenBank/DDBJ whole genome shotgun (WGS) entry which is preliminary data.</text>
</comment>